<sequence length="448" mass="51003">MPNIEQVQPPLEFIAPKFNLSVFKVVTPLLPGWRKFQTPIANIQGENLETLAQLYQQFQQGKIRFLIAFRHPSTHDPFAIAELLWHLVPQAAKQQNISFNAPIHSHFIYDRGIPLWAGSQVGWLFSQLGGIPIHRGKLDRQGLKTARELFANGEFPIAASPEGGTNGHNEIISPLEPGIALMGFWCVEDLLKANRNEQVWILPLGIKYHYLQDNWSAVAELLTEMEADCGITDLTPPSPPTAATLYPRLIRVGNRLLSLMENFYQRFYHQDLPTSENDELPTRLKAILDVALNVAEKYFDVQPKGGLIDRCRRLEQAGWDCIYREDIPDVESLCPIERSLADRIAEEANLRMWHMRLVESFVAVTGRYVKENPSFERFAETTLLVWATMNRIKGQKINKRPNLGKQKVQMTVGEPISVSERWDVYQTSRRGAVANLTADLQTALERMI</sequence>
<reference evidence="2" key="1">
    <citation type="submission" date="2024-07" db="EMBL/GenBank/DDBJ databases">
        <authorList>
            <person name="Kim Y.J."/>
            <person name="Jeong J.Y."/>
        </authorList>
    </citation>
    <scope>NUCLEOTIDE SEQUENCE</scope>
    <source>
        <strain evidence="2">GIHE-MW2</strain>
    </source>
</reference>
<accession>A0AAU8JJZ5</accession>
<evidence type="ECO:0000313" key="2">
    <source>
        <dbReference type="EMBL" id="XCM39134.1"/>
    </source>
</evidence>
<dbReference type="GO" id="GO:0016746">
    <property type="term" value="F:acyltransferase activity"/>
    <property type="evidence" value="ECO:0007669"/>
    <property type="project" value="UniProtKB-KW"/>
</dbReference>
<proteinExistence type="predicted"/>
<feature type="domain" description="Phospholipid/glycerol acyltransferase" evidence="1">
    <location>
        <begin position="65"/>
        <end position="209"/>
    </location>
</feature>
<dbReference type="SMART" id="SM00563">
    <property type="entry name" value="PlsC"/>
    <property type="match status" value="1"/>
</dbReference>
<evidence type="ECO:0000259" key="1">
    <source>
        <dbReference type="SMART" id="SM00563"/>
    </source>
</evidence>
<dbReference type="RefSeq" id="WP_054466278.1">
    <property type="nucleotide sequence ID" value="NZ_CP159837.1"/>
</dbReference>
<dbReference type="Pfam" id="PF01553">
    <property type="entry name" value="Acyltransferase"/>
    <property type="match status" value="1"/>
</dbReference>
<protein>
    <submittedName>
        <fullName evidence="2">1-acyl-sn-glycerol-3-phosphate acyltransferase</fullName>
    </submittedName>
</protein>
<keyword evidence="2" id="KW-0808">Transferase</keyword>
<organism evidence="2">
    <name type="scientific">Planktothricoides raciborskii GIHE-MW2</name>
    <dbReference type="NCBI Taxonomy" id="2792601"/>
    <lineage>
        <taxon>Bacteria</taxon>
        <taxon>Bacillati</taxon>
        <taxon>Cyanobacteriota</taxon>
        <taxon>Cyanophyceae</taxon>
        <taxon>Oscillatoriophycideae</taxon>
        <taxon>Oscillatoriales</taxon>
        <taxon>Oscillatoriaceae</taxon>
        <taxon>Planktothricoides</taxon>
    </lineage>
</organism>
<dbReference type="AlphaFoldDB" id="A0AAU8JJZ5"/>
<gene>
    <name evidence="2" type="ORF">ABWT76_002033</name>
</gene>
<dbReference type="SUPFAM" id="SSF69593">
    <property type="entry name" value="Glycerol-3-phosphate (1)-acyltransferase"/>
    <property type="match status" value="1"/>
</dbReference>
<name>A0AAU8JJZ5_9CYAN</name>
<dbReference type="EMBL" id="CP159837">
    <property type="protein sequence ID" value="XCM39134.1"/>
    <property type="molecule type" value="Genomic_DNA"/>
</dbReference>
<keyword evidence="2" id="KW-0012">Acyltransferase</keyword>
<dbReference type="InterPro" id="IPR002123">
    <property type="entry name" value="Plipid/glycerol_acylTrfase"/>
</dbReference>